<dbReference type="Gene3D" id="3.40.640.10">
    <property type="entry name" value="Type I PLP-dependent aspartate aminotransferase-like (Major domain)"/>
    <property type="match status" value="1"/>
</dbReference>
<dbReference type="GO" id="GO:0006783">
    <property type="term" value="P:heme biosynthetic process"/>
    <property type="evidence" value="ECO:0007669"/>
    <property type="project" value="UniProtKB-KW"/>
</dbReference>
<dbReference type="SUPFAM" id="SSF53383">
    <property type="entry name" value="PLP-dependent transferases"/>
    <property type="match status" value="1"/>
</dbReference>
<comment type="pathway">
    <text evidence="1">Porphyrin-containing compound metabolism; protoporphyrin-IX biosynthesis; 5-aminolevulinate from glycine: step 1/1.</text>
</comment>
<keyword evidence="5" id="KW-0350">Heme biosynthesis</keyword>
<dbReference type="InterPro" id="IPR015421">
    <property type="entry name" value="PyrdxlP-dep_Trfase_major"/>
</dbReference>
<feature type="binding site" description="in other chain" evidence="8">
    <location>
        <begin position="238"/>
        <end position="241"/>
    </location>
    <ligand>
        <name>pyridoxal 5'-phosphate</name>
        <dbReference type="ChEBI" id="CHEBI:597326"/>
        <note>ligand shared between dimeric partners</note>
    </ligand>
</feature>
<dbReference type="InterPro" id="IPR015422">
    <property type="entry name" value="PyrdxlP-dep_Trfase_small"/>
</dbReference>
<dbReference type="NCBIfam" id="NF005394">
    <property type="entry name" value="PRK06939.1"/>
    <property type="match status" value="1"/>
</dbReference>
<dbReference type="KEGG" id="tom:BWR18_16265"/>
<comment type="similarity">
    <text evidence="2 8">Belongs to the class-II pyridoxal-phosphate-dependent aminotransferase family.</text>
</comment>
<dbReference type="RefSeq" id="WP_076629497.1">
    <property type="nucleotide sequence ID" value="NZ_CP019312.1"/>
</dbReference>
<evidence type="ECO:0000313" key="10">
    <source>
        <dbReference type="EMBL" id="APX13062.1"/>
    </source>
</evidence>
<keyword evidence="3 8" id="KW-0808">Transferase</keyword>
<comment type="caution">
    <text evidence="8">Lacks conserved residue(s) required for the propagation of feature annotation.</text>
</comment>
<evidence type="ECO:0000256" key="8">
    <source>
        <dbReference type="HAMAP-Rule" id="MF_00985"/>
    </source>
</evidence>
<dbReference type="Pfam" id="PF00155">
    <property type="entry name" value="Aminotran_1_2"/>
    <property type="match status" value="1"/>
</dbReference>
<dbReference type="Gene3D" id="3.90.1150.10">
    <property type="entry name" value="Aspartate Aminotransferase, domain 1"/>
    <property type="match status" value="1"/>
</dbReference>
<organism evidence="10 11">
    <name type="scientific">Tateyamaria omphalii</name>
    <dbReference type="NCBI Taxonomy" id="299262"/>
    <lineage>
        <taxon>Bacteria</taxon>
        <taxon>Pseudomonadati</taxon>
        <taxon>Pseudomonadota</taxon>
        <taxon>Alphaproteobacteria</taxon>
        <taxon>Rhodobacterales</taxon>
        <taxon>Roseobacteraceae</taxon>
        <taxon>Tateyamaria</taxon>
    </lineage>
</organism>
<comment type="cofactor">
    <cofactor evidence="8">
        <name>pyridoxal 5'-phosphate</name>
        <dbReference type="ChEBI" id="CHEBI:597326"/>
    </cofactor>
    <text evidence="8">Binds 1 pyridoxal phosphate per subunit.</text>
</comment>
<comment type="subunit">
    <text evidence="8">Homodimer.</text>
</comment>
<dbReference type="PANTHER" id="PTHR13693:SF102">
    <property type="entry name" value="2-AMINO-3-KETOBUTYRATE COENZYME A LIGASE, MITOCHONDRIAL"/>
    <property type="match status" value="1"/>
</dbReference>
<evidence type="ECO:0000256" key="3">
    <source>
        <dbReference type="ARBA" id="ARBA00022679"/>
    </source>
</evidence>
<dbReference type="GO" id="GO:0008890">
    <property type="term" value="F:glycine C-acetyltransferase activity"/>
    <property type="evidence" value="ECO:0007669"/>
    <property type="project" value="UniProtKB-UniRule"/>
</dbReference>
<sequence length="394" mass="42338">MTHAFLTHVTDTLAQIESDGMLKREREITSPQAGQIEVGGRAVLNLCANNYLGLADHPDLIEAAKNAMDTKGFGMASVRFICGTQDLHRDLEQRLARFLGKDDAILFAACFDANGGLFEPLLGPEDAIISDALNHASIIDGIRLCKAKRYRYANNDMDSLEKQLRAAKADGARHIMVATDGVFSMDGYLAKLPDITDLARNFGALVMVDDCHATGFMGPKGAGTPAHFGVDVDILTGTLGKALGGSIGGYIAGPQPVIDLLRQRARPYLFSNSLPPSIVAAGIEAIRLVEEGDTLRAQLSGNADYWRKGLESLGFELLPGEHPIIPVMLGEAQLAQDMAARLFDEGVYVSGFFFPVVPRGQARIRTQMNAALTRDDLDRGLAAFEVAGKVVGVI</sequence>
<evidence type="ECO:0000256" key="1">
    <source>
        <dbReference type="ARBA" id="ARBA00005029"/>
    </source>
</evidence>
<keyword evidence="6 8" id="KW-0012">Acyltransferase</keyword>
<dbReference type="UniPathway" id="UPA00046">
    <property type="reaction ID" value="UER00506"/>
</dbReference>
<dbReference type="STRING" id="299262.BWR18_16265"/>
<evidence type="ECO:0000259" key="9">
    <source>
        <dbReference type="Pfam" id="PF00155"/>
    </source>
</evidence>
<reference evidence="10 11" key="1">
    <citation type="submission" date="2017-01" db="EMBL/GenBank/DDBJ databases">
        <title>Complete genome of Tateyamaria omphalii DOK1-4 isolated from seawater in Dokdo.</title>
        <authorList>
            <person name="Kim J.H."/>
            <person name="Chi W.-J."/>
        </authorList>
    </citation>
    <scope>NUCLEOTIDE SEQUENCE [LARGE SCALE GENOMIC DNA]</scope>
    <source>
        <strain evidence="10 11">DOK1-4</strain>
    </source>
</reference>
<dbReference type="GO" id="GO:0019518">
    <property type="term" value="P:L-threonine catabolic process to glycine"/>
    <property type="evidence" value="ECO:0007669"/>
    <property type="project" value="UniProtKB-UniRule"/>
</dbReference>
<name>A0A1P8MYK6_9RHOB</name>
<dbReference type="InterPro" id="IPR011282">
    <property type="entry name" value="2am3keto_CoA_ligase"/>
</dbReference>
<dbReference type="OrthoDB" id="9807157at2"/>
<evidence type="ECO:0000256" key="2">
    <source>
        <dbReference type="ARBA" id="ARBA00008392"/>
    </source>
</evidence>
<keyword evidence="4 8" id="KW-0663">Pyridoxal phosphate</keyword>
<accession>A0A1P8MYK6</accession>
<dbReference type="GO" id="GO:0003870">
    <property type="term" value="F:5-aminolevulinate synthase activity"/>
    <property type="evidence" value="ECO:0007669"/>
    <property type="project" value="UniProtKB-EC"/>
</dbReference>
<protein>
    <recommendedName>
        <fullName evidence="8">2-amino-3-ketobutyrate coenzyme A ligase</fullName>
        <shortName evidence="8">AKB ligase</shortName>
        <ecNumber evidence="8">2.3.1.29</ecNumber>
    </recommendedName>
    <alternativeName>
        <fullName evidence="8">Glycine acetyltransferase</fullName>
    </alternativeName>
</protein>
<evidence type="ECO:0000256" key="4">
    <source>
        <dbReference type="ARBA" id="ARBA00022898"/>
    </source>
</evidence>
<dbReference type="InterPro" id="IPR015424">
    <property type="entry name" value="PyrdxlP-dep_Trfase"/>
</dbReference>
<evidence type="ECO:0000313" key="11">
    <source>
        <dbReference type="Proteomes" id="UP000186336"/>
    </source>
</evidence>
<evidence type="ECO:0000256" key="6">
    <source>
        <dbReference type="ARBA" id="ARBA00023315"/>
    </source>
</evidence>
<dbReference type="HAMAP" id="MF_00985">
    <property type="entry name" value="2am3keto_CoA_ligase"/>
    <property type="match status" value="1"/>
</dbReference>
<feature type="binding site" evidence="8">
    <location>
        <position position="365"/>
    </location>
    <ligand>
        <name>substrate</name>
    </ligand>
</feature>
<dbReference type="AlphaFoldDB" id="A0A1P8MYK6"/>
<gene>
    <name evidence="8" type="primary">kbl</name>
    <name evidence="10" type="ORF">BWR18_16265</name>
</gene>
<dbReference type="InterPro" id="IPR050087">
    <property type="entry name" value="AON_synthase_class-II"/>
</dbReference>
<evidence type="ECO:0000256" key="7">
    <source>
        <dbReference type="ARBA" id="ARBA00047654"/>
    </source>
</evidence>
<comment type="function">
    <text evidence="8">Catalyzes the cleavage of 2-amino-3-ketobutyrate to glycine and acetyl-CoA.</text>
</comment>
<dbReference type="EC" id="2.3.1.29" evidence="8"/>
<dbReference type="PANTHER" id="PTHR13693">
    <property type="entry name" value="CLASS II AMINOTRANSFERASE/8-AMINO-7-OXONONANOATE SYNTHASE"/>
    <property type="match status" value="1"/>
</dbReference>
<dbReference type="EMBL" id="CP019312">
    <property type="protein sequence ID" value="APX13062.1"/>
    <property type="molecule type" value="Genomic_DNA"/>
</dbReference>
<dbReference type="FunFam" id="3.40.640.10:FF:000006">
    <property type="entry name" value="5-aminolevulinate synthase, mitochondrial"/>
    <property type="match status" value="1"/>
</dbReference>
<feature type="binding site" evidence="8">
    <location>
        <position position="135"/>
    </location>
    <ligand>
        <name>substrate</name>
    </ligand>
</feature>
<feature type="binding site" evidence="8">
    <location>
        <begin position="271"/>
        <end position="272"/>
    </location>
    <ligand>
        <name>pyridoxal 5'-phosphate</name>
        <dbReference type="ChEBI" id="CHEBI:597326"/>
        <note>ligand shared between dimeric partners</note>
    </ligand>
</feature>
<feature type="modified residue" description="N6-(pyridoxal phosphate)lysine" evidence="8">
    <location>
        <position position="241"/>
    </location>
</feature>
<comment type="pathway">
    <text evidence="8">Amino-acid degradation; L-threonine degradation via oxydo-reductase pathway; glycine from L-threonine: step 2/2.</text>
</comment>
<evidence type="ECO:0000256" key="5">
    <source>
        <dbReference type="ARBA" id="ARBA00023133"/>
    </source>
</evidence>
<proteinExistence type="inferred from homology"/>
<dbReference type="InterPro" id="IPR004839">
    <property type="entry name" value="Aminotransferase_I/II_large"/>
</dbReference>
<feature type="binding site" description="in other chain" evidence="8">
    <location>
        <begin position="110"/>
        <end position="111"/>
    </location>
    <ligand>
        <name>pyridoxal 5'-phosphate</name>
        <dbReference type="ChEBI" id="CHEBI:597326"/>
        <note>ligand shared between dimeric partners</note>
    </ligand>
</feature>
<comment type="catalytic activity">
    <reaction evidence="7">
        <text>succinyl-CoA + glycine + H(+) = 5-aminolevulinate + CO2 + CoA</text>
        <dbReference type="Rhea" id="RHEA:12921"/>
        <dbReference type="ChEBI" id="CHEBI:15378"/>
        <dbReference type="ChEBI" id="CHEBI:16526"/>
        <dbReference type="ChEBI" id="CHEBI:57287"/>
        <dbReference type="ChEBI" id="CHEBI:57292"/>
        <dbReference type="ChEBI" id="CHEBI:57305"/>
        <dbReference type="ChEBI" id="CHEBI:356416"/>
        <dbReference type="EC" id="2.3.1.37"/>
    </reaction>
</comment>
<comment type="catalytic activity">
    <reaction evidence="8">
        <text>glycine + acetyl-CoA = (2S)-2-amino-3-oxobutanoate + CoA</text>
        <dbReference type="Rhea" id="RHEA:20736"/>
        <dbReference type="ChEBI" id="CHEBI:57287"/>
        <dbReference type="ChEBI" id="CHEBI:57288"/>
        <dbReference type="ChEBI" id="CHEBI:57305"/>
        <dbReference type="ChEBI" id="CHEBI:78948"/>
        <dbReference type="EC" id="2.3.1.29"/>
    </reaction>
</comment>
<keyword evidence="11" id="KW-1185">Reference proteome</keyword>
<dbReference type="Proteomes" id="UP000186336">
    <property type="component" value="Chromosome"/>
</dbReference>
<dbReference type="GO" id="GO:0030170">
    <property type="term" value="F:pyridoxal phosphate binding"/>
    <property type="evidence" value="ECO:0007669"/>
    <property type="project" value="UniProtKB-UniRule"/>
</dbReference>
<feature type="domain" description="Aminotransferase class I/classII large" evidence="9">
    <location>
        <begin position="43"/>
        <end position="383"/>
    </location>
</feature>
<dbReference type="CDD" id="cd06454">
    <property type="entry name" value="KBL_like"/>
    <property type="match status" value="1"/>
</dbReference>
<feature type="binding site" description="in other chain" evidence="8">
    <location>
        <position position="184"/>
    </location>
    <ligand>
        <name>pyridoxal 5'-phosphate</name>
        <dbReference type="ChEBI" id="CHEBI:597326"/>
        <note>ligand shared between dimeric partners</note>
    </ligand>
</feature>
<dbReference type="NCBIfam" id="TIGR01822">
    <property type="entry name" value="2am3keto_CoA"/>
    <property type="match status" value="1"/>
</dbReference>
<dbReference type="GO" id="GO:0005829">
    <property type="term" value="C:cytosol"/>
    <property type="evidence" value="ECO:0007669"/>
    <property type="project" value="TreeGrafter"/>
</dbReference>